<proteinExistence type="predicted"/>
<organism evidence="1 2">
    <name type="scientific">Methanohalarchaeum thermophilum</name>
    <dbReference type="NCBI Taxonomy" id="1903181"/>
    <lineage>
        <taxon>Archaea</taxon>
        <taxon>Methanobacteriati</taxon>
        <taxon>Methanobacteriota</taxon>
        <taxon>Methanonatronarchaeia</taxon>
        <taxon>Methanonatronarchaeales</taxon>
        <taxon>Methanonatronarchaeaceae</taxon>
        <taxon>Candidatus Methanohalarchaeum</taxon>
    </lineage>
</organism>
<protein>
    <submittedName>
        <fullName evidence="1">Uncharacterized protein</fullName>
    </submittedName>
</protein>
<comment type="caution">
    <text evidence="1">The sequence shown here is derived from an EMBL/GenBank/DDBJ whole genome shotgun (WGS) entry which is preliminary data.</text>
</comment>
<evidence type="ECO:0000313" key="1">
    <source>
        <dbReference type="EMBL" id="OKY77745.1"/>
    </source>
</evidence>
<dbReference type="AlphaFoldDB" id="A0A1Q6DTS1"/>
<sequence length="70" mass="8335">MIYMKEEEIKEEIKARIKREKEIEKSKLIDLSQLWGLGKPEEVEEVIKKLISNSELKTKEKEGKEVVYLE</sequence>
<dbReference type="EMBL" id="MSDW01000001">
    <property type="protein sequence ID" value="OKY77745.1"/>
    <property type="molecule type" value="Genomic_DNA"/>
</dbReference>
<evidence type="ECO:0000313" key="2">
    <source>
        <dbReference type="Proteomes" id="UP000185744"/>
    </source>
</evidence>
<reference evidence="1" key="1">
    <citation type="submission" date="2016-12" db="EMBL/GenBank/DDBJ databases">
        <title>Discovery of methanogenic haloarchaea.</title>
        <authorList>
            <person name="Sorokin D.Y."/>
            <person name="Makarova K.S."/>
            <person name="Abbas B."/>
            <person name="Ferrer M."/>
            <person name="Golyshin P.N."/>
        </authorList>
    </citation>
    <scope>NUCLEOTIDE SEQUENCE [LARGE SCALE GENOMIC DNA]</scope>
    <source>
        <strain evidence="1">HMET1</strain>
    </source>
</reference>
<gene>
    <name evidence="1" type="ORF">BTN85_0214</name>
</gene>
<dbReference type="InParanoid" id="A0A1Q6DTS1"/>
<keyword evidence="2" id="KW-1185">Reference proteome</keyword>
<dbReference type="Proteomes" id="UP000185744">
    <property type="component" value="Unassembled WGS sequence"/>
</dbReference>
<name>A0A1Q6DTS1_METT1</name>
<accession>A0A1Q6DTS1</accession>